<dbReference type="GO" id="GO:0003677">
    <property type="term" value="F:DNA binding"/>
    <property type="evidence" value="ECO:0007669"/>
    <property type="project" value="InterPro"/>
</dbReference>
<dbReference type="InterPro" id="IPR007889">
    <property type="entry name" value="HTH_Psq"/>
</dbReference>
<evidence type="ECO:0000256" key="1">
    <source>
        <dbReference type="SAM" id="MobiDB-lite"/>
    </source>
</evidence>
<organism evidence="4 5">
    <name type="scientific">Penicillium brasilianum</name>
    <dbReference type="NCBI Taxonomy" id="104259"/>
    <lineage>
        <taxon>Eukaryota</taxon>
        <taxon>Fungi</taxon>
        <taxon>Dikarya</taxon>
        <taxon>Ascomycota</taxon>
        <taxon>Pezizomycotina</taxon>
        <taxon>Eurotiomycetes</taxon>
        <taxon>Eurotiomycetidae</taxon>
        <taxon>Eurotiales</taxon>
        <taxon>Aspergillaceae</taxon>
        <taxon>Penicillium</taxon>
    </lineage>
</organism>
<dbReference type="GO" id="GO:0005634">
    <property type="term" value="C:nucleus"/>
    <property type="evidence" value="ECO:0007669"/>
    <property type="project" value="TreeGrafter"/>
</dbReference>
<dbReference type="PANTHER" id="PTHR19303">
    <property type="entry name" value="TRANSPOSON"/>
    <property type="match status" value="1"/>
</dbReference>
<dbReference type="SUPFAM" id="SSF46689">
    <property type="entry name" value="Homeodomain-like"/>
    <property type="match status" value="1"/>
</dbReference>
<proteinExistence type="predicted"/>
<dbReference type="PANTHER" id="PTHR19303:SF62">
    <property type="entry name" value="HTH CENPB-TYPE DOMAIN-CONTAINING PROTEIN-RELATED"/>
    <property type="match status" value="1"/>
</dbReference>
<dbReference type="EMBL" id="CDHK01000002">
    <property type="protein sequence ID" value="CEJ56112.1"/>
    <property type="molecule type" value="Genomic_DNA"/>
</dbReference>
<feature type="domain" description="HTH psq-type" evidence="3">
    <location>
        <begin position="47"/>
        <end position="83"/>
    </location>
</feature>
<evidence type="ECO:0000259" key="2">
    <source>
        <dbReference type="Pfam" id="PF03184"/>
    </source>
</evidence>
<dbReference type="OrthoDB" id="4207519at2759"/>
<dbReference type="InterPro" id="IPR004875">
    <property type="entry name" value="DDE_SF_endonuclease_dom"/>
</dbReference>
<feature type="compositionally biased region" description="Polar residues" evidence="1">
    <location>
        <begin position="1"/>
        <end position="12"/>
    </location>
</feature>
<dbReference type="Pfam" id="PF05225">
    <property type="entry name" value="HTH_psq"/>
    <property type="match status" value="1"/>
</dbReference>
<feature type="region of interest" description="Disordered" evidence="1">
    <location>
        <begin position="1"/>
        <end position="26"/>
    </location>
</feature>
<evidence type="ECO:0000259" key="3">
    <source>
        <dbReference type="Pfam" id="PF05225"/>
    </source>
</evidence>
<dbReference type="InterPro" id="IPR050863">
    <property type="entry name" value="CenT-Element_Derived"/>
</dbReference>
<feature type="compositionally biased region" description="Basic and acidic residues" evidence="1">
    <location>
        <begin position="13"/>
        <end position="26"/>
    </location>
</feature>
<protein>
    <recommendedName>
        <fullName evidence="6">HTH CENPB-type domain-containing protein</fullName>
    </recommendedName>
</protein>
<gene>
    <name evidence="4" type="ORF">PMG11_02335</name>
</gene>
<dbReference type="InterPro" id="IPR009057">
    <property type="entry name" value="Homeodomain-like_sf"/>
</dbReference>
<reference evidence="5" key="1">
    <citation type="journal article" date="2015" name="Genome Announc.">
        <title>Draft genome sequence of the fungus Penicillium brasilianum MG11.</title>
        <authorList>
            <person name="Horn F."/>
            <person name="Linde J."/>
            <person name="Mattern D.J."/>
            <person name="Walther G."/>
            <person name="Guthke R."/>
            <person name="Brakhage A.A."/>
            <person name="Valiante V."/>
        </authorList>
    </citation>
    <scope>NUCLEOTIDE SEQUENCE [LARGE SCALE GENOMIC DNA]</scope>
    <source>
        <strain evidence="5">MG11</strain>
    </source>
</reference>
<accession>A0A0F7TJN3</accession>
<feature type="compositionally biased region" description="Low complexity" evidence="1">
    <location>
        <begin position="419"/>
        <end position="431"/>
    </location>
</feature>
<dbReference type="Pfam" id="PF03184">
    <property type="entry name" value="DDE_1"/>
    <property type="match status" value="1"/>
</dbReference>
<feature type="region of interest" description="Disordered" evidence="1">
    <location>
        <begin position="419"/>
        <end position="440"/>
    </location>
</feature>
<feature type="region of interest" description="Disordered" evidence="1">
    <location>
        <begin position="82"/>
        <end position="106"/>
    </location>
</feature>
<evidence type="ECO:0008006" key="6">
    <source>
        <dbReference type="Google" id="ProtNLM"/>
    </source>
</evidence>
<name>A0A0F7TJN3_PENBI</name>
<evidence type="ECO:0000313" key="5">
    <source>
        <dbReference type="Proteomes" id="UP000042958"/>
    </source>
</evidence>
<feature type="domain" description="DDE-1" evidence="2">
    <location>
        <begin position="225"/>
        <end position="395"/>
    </location>
</feature>
<evidence type="ECO:0000313" key="4">
    <source>
        <dbReference type="EMBL" id="CEJ56112.1"/>
    </source>
</evidence>
<keyword evidence="5" id="KW-1185">Reference proteome</keyword>
<dbReference type="Proteomes" id="UP000042958">
    <property type="component" value="Unassembled WGS sequence"/>
</dbReference>
<sequence length="588" mass="66460">MPQEGAQHSNSIECHDSHPSEVRDKQHEPLTIPLIRVESSHNPANQEGRILLALSDIKDGRIKSIRAAAKLYDIPRSTLQTRAHGQISRADKRPSGHKLTQYEEDSLTKPSTVREIANILLTARGTTPPLTVGVNWASTFVNRRDKLQSRYSKRYDYQRALNEDPKVIREWFLTVQRVVDENGIQPEDIYNFDETGFAIGLISAQKVITRRDLYGRRPLLQPGNREWVTAIETTCADGYSLPPCIIFKGQVYIAGWFESLNFPPNSRIEVSNNGWTTDEIGLRWLQKLFIPLTNSRVRGRFRLLILDGHGSHLTPQFDRICAENDIIPLCMPSHSSHLLQPLDVGCFAVLKRAYGRFVSDLARTGYNHIDKLDFLADYPRARLEAFQPNIIQSSFAATGIVPVNADRVLSKLNISIRTPSPLSSRPSSRSSQFTPKTPKTAIQLEKQASMLKELLKQRSHSPPTPSKRMLDQIIKGHAKALHHTALLVKENADLRAANEKKRQKRTRSTRQIAHEEGLSFEEGLQLVQQQIEPMEADRVVSHEQVDLPQQPIQPARRAPPTCSGCGVTGHKINQCKNRLVQNELMRCC</sequence>
<dbReference type="STRING" id="104259.A0A0F7TJN3"/>
<dbReference type="Gene3D" id="1.10.10.60">
    <property type="entry name" value="Homeodomain-like"/>
    <property type="match status" value="1"/>
</dbReference>
<dbReference type="AlphaFoldDB" id="A0A0F7TJN3"/>